<comment type="function">
    <text evidence="6">Also displays a weak uracil phosphoribosyltransferase activity which is not physiologically significant.</text>
</comment>
<evidence type="ECO:0000256" key="1">
    <source>
        <dbReference type="ARBA" id="ARBA00005565"/>
    </source>
</evidence>
<dbReference type="GO" id="GO:0006353">
    <property type="term" value="P:DNA-templated transcription termination"/>
    <property type="evidence" value="ECO:0007669"/>
    <property type="project" value="UniProtKB-UniRule"/>
</dbReference>
<reference evidence="9" key="1">
    <citation type="submission" date="2016-10" db="EMBL/GenBank/DDBJ databases">
        <authorList>
            <person name="Varghese N."/>
            <person name="Submissions S."/>
        </authorList>
    </citation>
    <scope>NUCLEOTIDE SEQUENCE [LARGE SCALE GENOMIC DNA]</scope>
    <source>
        <strain evidence="9">DSM 5463</strain>
    </source>
</reference>
<keyword evidence="6" id="KW-0694">RNA-binding</keyword>
<protein>
    <recommendedName>
        <fullName evidence="6">Bifunctional protein PyrR</fullName>
    </recommendedName>
    <domain>
        <recommendedName>
            <fullName evidence="6">Pyrimidine operon regulatory protein</fullName>
        </recommendedName>
    </domain>
    <domain>
        <recommendedName>
            <fullName evidence="6">Uracil phosphoribosyltransferase</fullName>
            <shortName evidence="6">UPRTase</shortName>
            <ecNumber evidence="6">2.4.2.9</ecNumber>
        </recommendedName>
    </domain>
</protein>
<dbReference type="AlphaFoldDB" id="A0A1H5U202"/>
<keyword evidence="5 6" id="KW-0804">Transcription</keyword>
<evidence type="ECO:0000313" key="9">
    <source>
        <dbReference type="Proteomes" id="UP000242850"/>
    </source>
</evidence>
<organism evidence="8 9">
    <name type="scientific">Caloramator fervidus</name>
    <dbReference type="NCBI Taxonomy" id="29344"/>
    <lineage>
        <taxon>Bacteria</taxon>
        <taxon>Bacillati</taxon>
        <taxon>Bacillota</taxon>
        <taxon>Clostridia</taxon>
        <taxon>Eubacteriales</taxon>
        <taxon>Clostridiaceae</taxon>
        <taxon>Caloramator</taxon>
    </lineage>
</organism>
<dbReference type="NCBIfam" id="NF003548">
    <property type="entry name" value="PRK05205.1-4"/>
    <property type="match status" value="1"/>
</dbReference>
<evidence type="ECO:0000313" key="8">
    <source>
        <dbReference type="EMBL" id="SEF68261.1"/>
    </source>
</evidence>
<dbReference type="SUPFAM" id="SSF53271">
    <property type="entry name" value="PRTase-like"/>
    <property type="match status" value="1"/>
</dbReference>
<dbReference type="Pfam" id="PF00156">
    <property type="entry name" value="Pribosyltran"/>
    <property type="match status" value="1"/>
</dbReference>
<dbReference type="GO" id="GO:0003723">
    <property type="term" value="F:RNA binding"/>
    <property type="evidence" value="ECO:0007669"/>
    <property type="project" value="UniProtKB-UniRule"/>
</dbReference>
<evidence type="ECO:0000256" key="6">
    <source>
        <dbReference type="HAMAP-Rule" id="MF_01219"/>
    </source>
</evidence>
<dbReference type="PANTHER" id="PTHR11608">
    <property type="entry name" value="BIFUNCTIONAL PROTEIN PYRR"/>
    <property type="match status" value="1"/>
</dbReference>
<feature type="domain" description="Phosphoribosyltransferase" evidence="7">
    <location>
        <begin position="23"/>
        <end position="169"/>
    </location>
</feature>
<proteinExistence type="inferred from homology"/>
<dbReference type="CDD" id="cd06223">
    <property type="entry name" value="PRTases_typeI"/>
    <property type="match status" value="1"/>
</dbReference>
<dbReference type="Gene3D" id="3.40.50.2020">
    <property type="match status" value="1"/>
</dbReference>
<dbReference type="HAMAP" id="MF_01219">
    <property type="entry name" value="PyrR"/>
    <property type="match status" value="1"/>
</dbReference>
<comment type="subunit">
    <text evidence="6">Homodimer and homohexamer; in equilibrium.</text>
</comment>
<evidence type="ECO:0000256" key="5">
    <source>
        <dbReference type="ARBA" id="ARBA00023163"/>
    </source>
</evidence>
<keyword evidence="2 6" id="KW-0806">Transcription termination</keyword>
<evidence type="ECO:0000259" key="7">
    <source>
        <dbReference type="Pfam" id="PF00156"/>
    </source>
</evidence>
<keyword evidence="6 8" id="KW-0328">Glycosyltransferase</keyword>
<keyword evidence="9" id="KW-1185">Reference proteome</keyword>
<dbReference type="GO" id="GO:0004845">
    <property type="term" value="F:uracil phosphoribosyltransferase activity"/>
    <property type="evidence" value="ECO:0007669"/>
    <property type="project" value="UniProtKB-UniRule"/>
</dbReference>
<dbReference type="EMBL" id="FNUK01000007">
    <property type="protein sequence ID" value="SEF68261.1"/>
    <property type="molecule type" value="Genomic_DNA"/>
</dbReference>
<dbReference type="Proteomes" id="UP000242850">
    <property type="component" value="Unassembled WGS sequence"/>
</dbReference>
<accession>A0A1H5U202</accession>
<dbReference type="InterPro" id="IPR023050">
    <property type="entry name" value="PyrR"/>
</dbReference>
<comment type="catalytic activity">
    <reaction evidence="6">
        <text>UMP + diphosphate = 5-phospho-alpha-D-ribose 1-diphosphate + uracil</text>
        <dbReference type="Rhea" id="RHEA:13017"/>
        <dbReference type="ChEBI" id="CHEBI:17568"/>
        <dbReference type="ChEBI" id="CHEBI:33019"/>
        <dbReference type="ChEBI" id="CHEBI:57865"/>
        <dbReference type="ChEBI" id="CHEBI:58017"/>
        <dbReference type="EC" id="2.4.2.9"/>
    </reaction>
</comment>
<comment type="similarity">
    <text evidence="1 6">Belongs to the purine/pyrimidine phosphoribosyltransferase family. PyrR subfamily.</text>
</comment>
<comment type="function">
    <text evidence="6">Regulates transcriptional attenuation of the pyrimidine nucleotide (pyr) operon by binding in a uridine-dependent manner to specific sites on pyr mRNA. This disrupts an antiterminator hairpin in the RNA and favors formation of a downstream transcription terminator, leading to a reduced expression of downstream genes.</text>
</comment>
<gene>
    <name evidence="6" type="primary">pyrR</name>
    <name evidence="8" type="ORF">SAMN05660865_00753</name>
</gene>
<dbReference type="FunFam" id="3.40.50.2020:FF:000020">
    <property type="entry name" value="Bifunctional protein PyrR"/>
    <property type="match status" value="1"/>
</dbReference>
<evidence type="ECO:0000256" key="3">
    <source>
        <dbReference type="ARBA" id="ARBA00022679"/>
    </source>
</evidence>
<evidence type="ECO:0000256" key="2">
    <source>
        <dbReference type="ARBA" id="ARBA00022472"/>
    </source>
</evidence>
<sequence length="194" mass="21944">MLLYKEAIFNSVRGDKVREKAILLDENSIARALKRISHEIIEKNKGVDDIVLLGIKTRGVPLAERIANYLEMFEGQKVLVGQIDISLYRDDLTEKYDEPKVGINKLDFDIKGKKVILVDDVIFTGRTVRAALDAVMDIGRPRLIQLAVLIDRGHRELPIRPDYVGKNVPTSLNEIIEVKLTETDGIDKVIILEK</sequence>
<feature type="short sequence motif" description="PRPP-binding" evidence="6">
    <location>
        <begin position="115"/>
        <end position="127"/>
    </location>
</feature>
<dbReference type="NCBIfam" id="NF003547">
    <property type="entry name" value="PRK05205.1-3"/>
    <property type="match status" value="1"/>
</dbReference>
<keyword evidence="3 6" id="KW-0808">Transferase</keyword>
<evidence type="ECO:0000256" key="4">
    <source>
        <dbReference type="ARBA" id="ARBA00023015"/>
    </source>
</evidence>
<dbReference type="NCBIfam" id="NF003549">
    <property type="entry name" value="PRK05205.1-5"/>
    <property type="match status" value="1"/>
</dbReference>
<dbReference type="EC" id="2.4.2.9" evidence="6"/>
<name>A0A1H5U202_9CLOT</name>
<dbReference type="InterPro" id="IPR050137">
    <property type="entry name" value="PyrR_bifunctional"/>
</dbReference>
<dbReference type="InterPro" id="IPR000836">
    <property type="entry name" value="PRTase_dom"/>
</dbReference>
<dbReference type="PANTHER" id="PTHR11608:SF0">
    <property type="entry name" value="BIFUNCTIONAL PROTEIN PYRR"/>
    <property type="match status" value="1"/>
</dbReference>
<keyword evidence="4 6" id="KW-0805">Transcription regulation</keyword>
<dbReference type="InterPro" id="IPR029057">
    <property type="entry name" value="PRTase-like"/>
</dbReference>